<reference evidence="2 3" key="1">
    <citation type="submission" date="2020-08" db="EMBL/GenBank/DDBJ databases">
        <title>Genomic Encyclopedia of Type Strains, Phase IV (KMG-IV): sequencing the most valuable type-strain genomes for metagenomic binning, comparative biology and taxonomic classification.</title>
        <authorList>
            <person name="Goeker M."/>
        </authorList>
    </citation>
    <scope>NUCLEOTIDE SEQUENCE [LARGE SCALE GENOMIC DNA]</scope>
    <source>
        <strain evidence="2 3">DSM 25622</strain>
    </source>
</reference>
<dbReference type="AlphaFoldDB" id="A0A840YI63"/>
<dbReference type="Proteomes" id="UP000580654">
    <property type="component" value="Unassembled WGS sequence"/>
</dbReference>
<dbReference type="SUPFAM" id="SSF52540">
    <property type="entry name" value="P-loop containing nucleoside triphosphate hydrolases"/>
    <property type="match status" value="1"/>
</dbReference>
<gene>
    <name evidence="2" type="ORF">FHS87_001746</name>
</gene>
<dbReference type="EMBL" id="JACIJD010000006">
    <property type="protein sequence ID" value="MBB5693713.1"/>
    <property type="molecule type" value="Genomic_DNA"/>
</dbReference>
<protein>
    <submittedName>
        <fullName evidence="2">Uncharacterized protein</fullName>
    </submittedName>
</protein>
<sequence length="600" mass="61791">MPGPNTTTARAGEPAPIPHSAWSAARRGILEAFAAGERLVLLVGGPGSGKTLLLREIEASLRSPSFRVGRVEGSGWAEGAPLSQILLVDDAERIGDAELRQVAERAVGFTVLAGTPALARRLGALPHRLVELGPIQERDIPAYVAAQVIRAGLEDDRLGGGAVEAFASAAKGDPARLNRLIGTSFLVANMAGSREVLPEHVRRAAAVRTGRPSKPRAAGHSSSVIDEAETSPFLTPAPSEGAGFDLRRGLLLASVPLALLVIAGAWFLWPEAEAPRPREAPAVLAQRPTAPEAPAPAPPLAREEEPRPAEPAAPAPPPPVPEPPRAAAPVPEPPAPVAAAPAPEPPFVPDPGTTAAPAFPTGLERPADPVEPAARGAPPAGAMVRVVITYPRAAPGAAQRAAALSSELDRAGLSAGTPFPLSRSAAGPELNYFFREDREAALRVAQAGAGQIGEAVPRLAPLGGALPRPGTIEVGLPGPGAAPGDRATPPEPPAAPAPEPAVPSSPPEATVLGADAAQRGVTLSWGVPARADSFVEVLILEGGEAPPREVFAGYSEAQGTQTIRLSRPGLYAWRVLAVSRSARRYAPSRWYYFTVAEASP</sequence>
<dbReference type="PANTHER" id="PTHR35894:SF1">
    <property type="entry name" value="PHOSPHORIBULOKINASE _ URIDINE KINASE FAMILY"/>
    <property type="match status" value="1"/>
</dbReference>
<feature type="region of interest" description="Disordered" evidence="1">
    <location>
        <begin position="279"/>
        <end position="378"/>
    </location>
</feature>
<feature type="compositionally biased region" description="Pro residues" evidence="1">
    <location>
        <begin position="489"/>
        <end position="506"/>
    </location>
</feature>
<comment type="caution">
    <text evidence="2">The sequence shown here is derived from an EMBL/GenBank/DDBJ whole genome shotgun (WGS) entry which is preliminary data.</text>
</comment>
<feature type="compositionally biased region" description="Pro residues" evidence="1">
    <location>
        <begin position="309"/>
        <end position="349"/>
    </location>
</feature>
<evidence type="ECO:0000313" key="3">
    <source>
        <dbReference type="Proteomes" id="UP000580654"/>
    </source>
</evidence>
<feature type="region of interest" description="Disordered" evidence="1">
    <location>
        <begin position="206"/>
        <end position="236"/>
    </location>
</feature>
<dbReference type="InterPro" id="IPR052026">
    <property type="entry name" value="ExeA_AAA_ATPase_DNA-bind"/>
</dbReference>
<evidence type="ECO:0000313" key="2">
    <source>
        <dbReference type="EMBL" id="MBB5693713.1"/>
    </source>
</evidence>
<proteinExistence type="predicted"/>
<keyword evidence="3" id="KW-1185">Reference proteome</keyword>
<name>A0A840YI63_9PROT</name>
<dbReference type="RefSeq" id="WP_184516393.1">
    <property type="nucleotide sequence ID" value="NZ_JACIJD010000006.1"/>
</dbReference>
<dbReference type="InterPro" id="IPR027417">
    <property type="entry name" value="P-loop_NTPase"/>
</dbReference>
<accession>A0A840YI63</accession>
<dbReference type="PANTHER" id="PTHR35894">
    <property type="entry name" value="GENERAL SECRETION PATHWAY PROTEIN A-RELATED"/>
    <property type="match status" value="1"/>
</dbReference>
<evidence type="ECO:0000256" key="1">
    <source>
        <dbReference type="SAM" id="MobiDB-lite"/>
    </source>
</evidence>
<organism evidence="2 3">
    <name type="scientific">Muricoccus pecuniae</name>
    <dbReference type="NCBI Taxonomy" id="693023"/>
    <lineage>
        <taxon>Bacteria</taxon>
        <taxon>Pseudomonadati</taxon>
        <taxon>Pseudomonadota</taxon>
        <taxon>Alphaproteobacteria</taxon>
        <taxon>Acetobacterales</taxon>
        <taxon>Roseomonadaceae</taxon>
        <taxon>Muricoccus</taxon>
    </lineage>
</organism>
<feature type="region of interest" description="Disordered" evidence="1">
    <location>
        <begin position="470"/>
        <end position="510"/>
    </location>
</feature>